<evidence type="ECO:0000256" key="3">
    <source>
        <dbReference type="ARBA" id="ARBA00016337"/>
    </source>
</evidence>
<evidence type="ECO:0000256" key="6">
    <source>
        <dbReference type="ARBA" id="ARBA00022723"/>
    </source>
</evidence>
<dbReference type="AlphaFoldDB" id="A0A1N6M7I7"/>
<evidence type="ECO:0000256" key="10">
    <source>
        <dbReference type="ARBA" id="ARBA00048540"/>
    </source>
</evidence>
<dbReference type="Pfam" id="PF02424">
    <property type="entry name" value="ApbE"/>
    <property type="match status" value="1"/>
</dbReference>
<keyword evidence="13" id="KW-0449">Lipoprotein</keyword>
<evidence type="ECO:0000313" key="13">
    <source>
        <dbReference type="EMBL" id="SIO95413.1"/>
    </source>
</evidence>
<keyword evidence="8 11" id="KW-0460">Magnesium</keyword>
<comment type="similarity">
    <text evidence="1 11">Belongs to the ApbE family.</text>
</comment>
<feature type="binding site" evidence="12">
    <location>
        <position position="149"/>
    </location>
    <ligand>
        <name>Mg(2+)</name>
        <dbReference type="ChEBI" id="CHEBI:18420"/>
    </ligand>
</feature>
<evidence type="ECO:0000256" key="5">
    <source>
        <dbReference type="ARBA" id="ARBA00022679"/>
    </source>
</evidence>
<organism evidence="13 14">
    <name type="scientific">Vibrio spartinae</name>
    <dbReference type="NCBI Taxonomy" id="1918945"/>
    <lineage>
        <taxon>Bacteria</taxon>
        <taxon>Pseudomonadati</taxon>
        <taxon>Pseudomonadota</taxon>
        <taxon>Gammaproteobacteria</taxon>
        <taxon>Vibrionales</taxon>
        <taxon>Vibrionaceae</taxon>
        <taxon>Vibrio</taxon>
    </lineage>
</organism>
<dbReference type="Gene3D" id="3.10.520.10">
    <property type="entry name" value="ApbE-like domains"/>
    <property type="match status" value="1"/>
</dbReference>
<dbReference type="PANTHER" id="PTHR30040">
    <property type="entry name" value="THIAMINE BIOSYNTHESIS LIPOPROTEIN APBE"/>
    <property type="match status" value="1"/>
</dbReference>
<dbReference type="GO" id="GO:0046872">
    <property type="term" value="F:metal ion binding"/>
    <property type="evidence" value="ECO:0007669"/>
    <property type="project" value="UniProtKB-UniRule"/>
</dbReference>
<dbReference type="OrthoDB" id="9778595at2"/>
<evidence type="ECO:0000313" key="14">
    <source>
        <dbReference type="Proteomes" id="UP000184774"/>
    </source>
</evidence>
<evidence type="ECO:0000256" key="1">
    <source>
        <dbReference type="ARBA" id="ARBA00008282"/>
    </source>
</evidence>
<dbReference type="PANTHER" id="PTHR30040:SF2">
    <property type="entry name" value="FAD:PROTEIN FMN TRANSFERASE"/>
    <property type="match status" value="1"/>
</dbReference>
<dbReference type="InterPro" id="IPR003374">
    <property type="entry name" value="ApbE-like_sf"/>
</dbReference>
<dbReference type="EC" id="2.7.1.180" evidence="2 11"/>
<feature type="binding site" evidence="12">
    <location>
        <position position="269"/>
    </location>
    <ligand>
        <name>Mg(2+)</name>
        <dbReference type="ChEBI" id="CHEBI:18420"/>
    </ligand>
</feature>
<evidence type="ECO:0000256" key="9">
    <source>
        <dbReference type="ARBA" id="ARBA00031306"/>
    </source>
</evidence>
<protein>
    <recommendedName>
        <fullName evidence="3 11">FAD:protein FMN transferase</fullName>
        <ecNumber evidence="2 11">2.7.1.180</ecNumber>
    </recommendedName>
    <alternativeName>
        <fullName evidence="9 11">Flavin transferase</fullName>
    </alternativeName>
</protein>
<evidence type="ECO:0000256" key="7">
    <source>
        <dbReference type="ARBA" id="ARBA00022827"/>
    </source>
</evidence>
<evidence type="ECO:0000256" key="11">
    <source>
        <dbReference type="PIRNR" id="PIRNR006268"/>
    </source>
</evidence>
<comment type="catalytic activity">
    <reaction evidence="10 11">
        <text>L-threonyl-[protein] + FAD = FMN-L-threonyl-[protein] + AMP + H(+)</text>
        <dbReference type="Rhea" id="RHEA:36847"/>
        <dbReference type="Rhea" id="RHEA-COMP:11060"/>
        <dbReference type="Rhea" id="RHEA-COMP:11061"/>
        <dbReference type="ChEBI" id="CHEBI:15378"/>
        <dbReference type="ChEBI" id="CHEBI:30013"/>
        <dbReference type="ChEBI" id="CHEBI:57692"/>
        <dbReference type="ChEBI" id="CHEBI:74257"/>
        <dbReference type="ChEBI" id="CHEBI:456215"/>
        <dbReference type="EC" id="2.7.1.180"/>
    </reaction>
</comment>
<evidence type="ECO:0000256" key="8">
    <source>
        <dbReference type="ARBA" id="ARBA00022842"/>
    </source>
</evidence>
<evidence type="ECO:0000256" key="4">
    <source>
        <dbReference type="ARBA" id="ARBA00022630"/>
    </source>
</evidence>
<comment type="cofactor">
    <cofactor evidence="12">
        <name>Mg(2+)</name>
        <dbReference type="ChEBI" id="CHEBI:18420"/>
    </cofactor>
    <cofactor evidence="12">
        <name>Mn(2+)</name>
        <dbReference type="ChEBI" id="CHEBI:29035"/>
    </cofactor>
    <text evidence="12">Magnesium. Can also use manganese.</text>
</comment>
<keyword evidence="4 11" id="KW-0285">Flavoprotein</keyword>
<dbReference type="PIRSF" id="PIRSF006268">
    <property type="entry name" value="ApbE"/>
    <property type="match status" value="1"/>
</dbReference>
<dbReference type="GO" id="GO:0016740">
    <property type="term" value="F:transferase activity"/>
    <property type="evidence" value="ECO:0007669"/>
    <property type="project" value="UniProtKB-UniRule"/>
</dbReference>
<dbReference type="EMBL" id="FSSB01000018">
    <property type="protein sequence ID" value="SIO95413.1"/>
    <property type="molecule type" value="Genomic_DNA"/>
</dbReference>
<evidence type="ECO:0000256" key="2">
    <source>
        <dbReference type="ARBA" id="ARBA00011955"/>
    </source>
</evidence>
<dbReference type="InterPro" id="IPR024932">
    <property type="entry name" value="ApbE"/>
</dbReference>
<evidence type="ECO:0000256" key="12">
    <source>
        <dbReference type="PIRSR" id="PIRSR006268-2"/>
    </source>
</evidence>
<dbReference type="RefSeq" id="WP_074373903.1">
    <property type="nucleotide sequence ID" value="NZ_AP024907.1"/>
</dbReference>
<name>A0A1N6M7I7_9VIBR</name>
<keyword evidence="6 11" id="KW-0479">Metal-binding</keyword>
<proteinExistence type="inferred from homology"/>
<dbReference type="SUPFAM" id="SSF143631">
    <property type="entry name" value="ApbE-like"/>
    <property type="match status" value="1"/>
</dbReference>
<dbReference type="Proteomes" id="UP000184774">
    <property type="component" value="Unassembled WGS sequence"/>
</dbReference>
<reference evidence="13 14" key="1">
    <citation type="submission" date="2016-12" db="EMBL/GenBank/DDBJ databases">
        <authorList>
            <person name="Song W.-J."/>
            <person name="Kurnit D.M."/>
        </authorList>
    </citation>
    <scope>NUCLEOTIDE SEQUENCE [LARGE SCALE GENOMIC DNA]</scope>
    <source>
        <strain evidence="13 14">CECT 9026</strain>
    </source>
</reference>
<accession>A0A1N6M7I7</accession>
<sequence length="317" mass="34869">MTMNRYSARFEMMGTFIDLVVHHQNGEQLIKEAYVQLKDYATRFTVNQADSELMRVNQSAGIAPVVVAPDLFELIKLGQCYSEDIRTPFNIAIGPLVKTWRIGFQAATVPSQELIHEKLALVDPTQIMLNEQEHSVFLRQTGMEIDLGAIAKGYFADQVKQRLIDAGVTSGFISLGGNVLTIGHSPNNPHQAWNVGIQNPLSQRGNVIRIVPLQGMSMVTSGINERFFESNGQRYHHLLDGKTGMPIATDIASLTVVSKRSVDGEIWSTAGFLPSAVQSIRYLNAIEGIEAVAISLQGEVMTTNGFIGHERATDSVK</sequence>
<gene>
    <name evidence="13" type="primary">apbE_3</name>
    <name evidence="13" type="ORF">VSP9026_03156</name>
</gene>
<keyword evidence="7 11" id="KW-0274">FAD</keyword>
<keyword evidence="5 11" id="KW-0808">Transferase</keyword>